<dbReference type="InterPro" id="IPR054325">
    <property type="entry name" value="VtrA_C"/>
</dbReference>
<evidence type="ECO:0000259" key="4">
    <source>
        <dbReference type="PROSITE" id="PS51755"/>
    </source>
</evidence>
<evidence type="ECO:0000256" key="1">
    <source>
        <dbReference type="ARBA" id="ARBA00023125"/>
    </source>
</evidence>
<dbReference type="SMART" id="SM00862">
    <property type="entry name" value="Trans_reg_C"/>
    <property type="match status" value="1"/>
</dbReference>
<sequence>MDNSFLKPQQYRIDRKIVEVDSPFMLDIDSQKRLKIGTHEHLVLLALCENPGKVIDKNLLLEIGWPGKFVSDSSLTQAIRNIRAYLNDDGKSQKHIKTITKKGYLLESEFVEVIETIQSPSPTSQTTLTRDEFTPENKKYNITTFFLIISITVQVIFICYQISVITFPSLLVVKSEKRYPGLGFQEEYIYVYSSDFSFAEALGNDVLTALGIKEISLRKLYIMLNGETVSFSYITSDNISRNYVIKVEKNKDIKTISEIIINEIHP</sequence>
<comment type="caution">
    <text evidence="5">The sequence shown here is derived from an EMBL/GenBank/DDBJ whole genome shotgun (WGS) entry which is preliminary data.</text>
</comment>
<dbReference type="AlphaFoldDB" id="D0I688"/>
<dbReference type="GO" id="GO:0006355">
    <property type="term" value="P:regulation of DNA-templated transcription"/>
    <property type="evidence" value="ECO:0007669"/>
    <property type="project" value="InterPro"/>
</dbReference>
<name>D0I688_GRIHO</name>
<dbReference type="Gene3D" id="1.10.10.10">
    <property type="entry name" value="Winged helix-like DNA-binding domain superfamily/Winged helix DNA-binding domain"/>
    <property type="match status" value="1"/>
</dbReference>
<reference evidence="5 6" key="1">
    <citation type="submission" date="2009-10" db="EMBL/GenBank/DDBJ databases">
        <authorList>
            <consortium name="Los Alamos National Laboratory (LANL)"/>
            <consortium name="National Microbial Pathogen Data Resource (NMPDR)"/>
            <person name="Saunders E.H."/>
            <person name="Munk A.C."/>
            <person name="Tapia R."/>
            <person name="Green L."/>
            <person name="Rogers Y."/>
            <person name="Detter J.C."/>
            <person name="Bruce D."/>
            <person name="Brettin T.S."/>
            <person name="Colwell R.R."/>
            <person name="Huq A."/>
            <person name="Grim C.J."/>
            <person name="Hasan N.A."/>
            <person name="Bartels D."/>
            <person name="Vonstein V."/>
        </authorList>
    </citation>
    <scope>NUCLEOTIDE SEQUENCE [LARGE SCALE GENOMIC DNA]</scope>
    <source>
        <strain evidence="5 6">CIP 101886</strain>
    </source>
</reference>
<keyword evidence="1 2" id="KW-0238">DNA-binding</keyword>
<dbReference type="GeneID" id="58897399"/>
<dbReference type="EMBL" id="ADAQ01000011">
    <property type="protein sequence ID" value="EEY72157.1"/>
    <property type="molecule type" value="Genomic_DNA"/>
</dbReference>
<evidence type="ECO:0000313" key="5">
    <source>
        <dbReference type="EMBL" id="EEY72157.1"/>
    </source>
</evidence>
<dbReference type="eggNOG" id="COG3710">
    <property type="taxonomic scope" value="Bacteria"/>
</dbReference>
<feature type="transmembrane region" description="Helical" evidence="3">
    <location>
        <begin position="145"/>
        <end position="173"/>
    </location>
</feature>
<dbReference type="RefSeq" id="WP_005502940.1">
    <property type="nucleotide sequence ID" value="NZ_ADAQ01000011.1"/>
</dbReference>
<feature type="domain" description="OmpR/PhoB-type" evidence="4">
    <location>
        <begin position="8"/>
        <end position="108"/>
    </location>
</feature>
<gene>
    <name evidence="5" type="ORF">VHA_001255</name>
</gene>
<keyword evidence="6" id="KW-1185">Reference proteome</keyword>
<evidence type="ECO:0000313" key="6">
    <source>
        <dbReference type="Proteomes" id="UP000003604"/>
    </source>
</evidence>
<dbReference type="Pfam" id="PF00486">
    <property type="entry name" value="Trans_reg_C"/>
    <property type="match status" value="1"/>
</dbReference>
<dbReference type="Proteomes" id="UP000003604">
    <property type="component" value="Unassembled WGS sequence"/>
</dbReference>
<dbReference type="InterPro" id="IPR016032">
    <property type="entry name" value="Sig_transdc_resp-reg_C-effctor"/>
</dbReference>
<protein>
    <submittedName>
        <fullName evidence="5">Putative transcriptional regulator ToxR</fullName>
    </submittedName>
</protein>
<dbReference type="SUPFAM" id="SSF46894">
    <property type="entry name" value="C-terminal effector domain of the bipartite response regulators"/>
    <property type="match status" value="1"/>
</dbReference>
<organism evidence="5 6">
    <name type="scientific">Grimontia hollisae CIP 101886</name>
    <dbReference type="NCBI Taxonomy" id="675812"/>
    <lineage>
        <taxon>Bacteria</taxon>
        <taxon>Pseudomonadati</taxon>
        <taxon>Pseudomonadota</taxon>
        <taxon>Gammaproteobacteria</taxon>
        <taxon>Vibrionales</taxon>
        <taxon>Vibrionaceae</taxon>
        <taxon>Grimontia</taxon>
    </lineage>
</organism>
<keyword evidence="3" id="KW-0812">Transmembrane</keyword>
<accession>D0I688</accession>
<keyword evidence="3" id="KW-1133">Transmembrane helix</keyword>
<proteinExistence type="predicted"/>
<dbReference type="GO" id="GO:0000160">
    <property type="term" value="P:phosphorelay signal transduction system"/>
    <property type="evidence" value="ECO:0007669"/>
    <property type="project" value="InterPro"/>
</dbReference>
<dbReference type="PROSITE" id="PS51755">
    <property type="entry name" value="OMPR_PHOB"/>
    <property type="match status" value="1"/>
</dbReference>
<feature type="DNA-binding region" description="OmpR/PhoB-type" evidence="2">
    <location>
        <begin position="8"/>
        <end position="108"/>
    </location>
</feature>
<dbReference type="InterPro" id="IPR001867">
    <property type="entry name" value="OmpR/PhoB-type_DNA-bd"/>
</dbReference>
<evidence type="ECO:0000256" key="3">
    <source>
        <dbReference type="SAM" id="Phobius"/>
    </source>
</evidence>
<evidence type="ECO:0000256" key="2">
    <source>
        <dbReference type="PROSITE-ProRule" id="PRU01091"/>
    </source>
</evidence>
<dbReference type="GO" id="GO:0003677">
    <property type="term" value="F:DNA binding"/>
    <property type="evidence" value="ECO:0007669"/>
    <property type="project" value="UniProtKB-UniRule"/>
</dbReference>
<keyword evidence="3" id="KW-0472">Membrane</keyword>
<dbReference type="CDD" id="cd00383">
    <property type="entry name" value="trans_reg_C"/>
    <property type="match status" value="1"/>
</dbReference>
<dbReference type="Pfam" id="PF22100">
    <property type="entry name" value="VtrA_C"/>
    <property type="match status" value="1"/>
</dbReference>
<dbReference type="InterPro" id="IPR036388">
    <property type="entry name" value="WH-like_DNA-bd_sf"/>
</dbReference>